<organism evidence="1 2">
    <name type="scientific">Pseudomonas fluorescens</name>
    <dbReference type="NCBI Taxonomy" id="294"/>
    <lineage>
        <taxon>Bacteria</taxon>
        <taxon>Pseudomonadati</taxon>
        <taxon>Pseudomonadota</taxon>
        <taxon>Gammaproteobacteria</taxon>
        <taxon>Pseudomonadales</taxon>
        <taxon>Pseudomonadaceae</taxon>
        <taxon>Pseudomonas</taxon>
    </lineage>
</organism>
<dbReference type="SUPFAM" id="SSF55724">
    <property type="entry name" value="Mog1p/PsbP-like"/>
    <property type="match status" value="1"/>
</dbReference>
<dbReference type="Proteomes" id="UP000409037">
    <property type="component" value="Unassembled WGS sequence"/>
</dbReference>
<dbReference type="OrthoDB" id="7018905at2"/>
<dbReference type="InterPro" id="IPR016123">
    <property type="entry name" value="Mog1/PsbP_a/b/a-sand"/>
</dbReference>
<protein>
    <submittedName>
        <fullName evidence="1">Uncharacterized protein</fullName>
    </submittedName>
</protein>
<name>A0A5E7FQC4_PSEFL</name>
<dbReference type="EMBL" id="CABVHU010000022">
    <property type="protein sequence ID" value="VVO41858.1"/>
    <property type="molecule type" value="Genomic_DNA"/>
</dbReference>
<accession>A0A5E7FQC4</accession>
<dbReference type="RefSeq" id="WP_150801001.1">
    <property type="nucleotide sequence ID" value="NZ_CABVHU010000022.1"/>
</dbReference>
<dbReference type="AlphaFoldDB" id="A0A5E7FQC4"/>
<dbReference type="InterPro" id="IPR014894">
    <property type="entry name" value="DcrB/EagT6"/>
</dbReference>
<dbReference type="Gene3D" id="3.40.1000.10">
    <property type="entry name" value="Mog1/PsbP, alpha/beta/alpha sandwich"/>
    <property type="match status" value="1"/>
</dbReference>
<evidence type="ECO:0000313" key="2">
    <source>
        <dbReference type="Proteomes" id="UP000409037"/>
    </source>
</evidence>
<gene>
    <name evidence="1" type="ORF">PS833_05928</name>
</gene>
<evidence type="ECO:0000313" key="1">
    <source>
        <dbReference type="EMBL" id="VVO41858.1"/>
    </source>
</evidence>
<reference evidence="1 2" key="1">
    <citation type="submission" date="2019-09" db="EMBL/GenBank/DDBJ databases">
        <authorList>
            <person name="Chandra G."/>
            <person name="Truman W A."/>
        </authorList>
    </citation>
    <scope>NUCLEOTIDE SEQUENCE [LARGE SCALE GENOMIC DNA]</scope>
    <source>
        <strain evidence="1">PS833</strain>
    </source>
</reference>
<dbReference type="Pfam" id="PF08786">
    <property type="entry name" value="DcrB"/>
    <property type="match status" value="1"/>
</dbReference>
<proteinExistence type="predicted"/>
<sequence>MRTSIYDRISEKRIREEKRLEEERLRQEALPPPPKRFQTNELSFVRPANFKDKTFHVFTLTDIGPSPLSVVIGRTPIEEDSDLETMAQQLLADLKKALSHLEWVEHLGPAEVAGVEARRIEFKWRQRGQPVHQLQLIFLHQNEHLQPLLIQITGTSNNPKGMTPDQRSVFYAFLNTLELRQIRGTDLPIEPA</sequence>